<dbReference type="GO" id="GO:0030127">
    <property type="term" value="C:COPII vesicle coat"/>
    <property type="evidence" value="ECO:0007669"/>
    <property type="project" value="InterPro"/>
</dbReference>
<protein>
    <recommendedName>
        <fullName evidence="12">Protein transport protein SEC23</fullName>
    </recommendedName>
</protein>
<dbReference type="SUPFAM" id="SSF82919">
    <property type="entry name" value="Zn-finger domain of Sec23/24"/>
    <property type="match status" value="1"/>
</dbReference>
<dbReference type="FunFam" id="2.30.30.380:FF:000001">
    <property type="entry name" value="Protein transport protein SEC23"/>
    <property type="match status" value="1"/>
</dbReference>
<dbReference type="Gene3D" id="3.40.50.410">
    <property type="entry name" value="von Willebrand factor, type A domain"/>
    <property type="match status" value="1"/>
</dbReference>
<keyword evidence="9 12" id="KW-0472">Membrane</keyword>
<dbReference type="PANTHER" id="PTHR11141">
    <property type="entry name" value="PROTEIN TRANSPORT PROTEIN SEC23"/>
    <property type="match status" value="1"/>
</dbReference>
<comment type="similarity">
    <text evidence="12">Belongs to the SEC23/SEC24 family. SEC23 subfamily.</text>
</comment>
<evidence type="ECO:0000256" key="9">
    <source>
        <dbReference type="ARBA" id="ARBA00023136"/>
    </source>
</evidence>
<dbReference type="InterPro" id="IPR036465">
    <property type="entry name" value="vWFA_dom_sf"/>
</dbReference>
<dbReference type="GO" id="GO:0070971">
    <property type="term" value="C:endoplasmic reticulum exit site"/>
    <property type="evidence" value="ECO:0007669"/>
    <property type="project" value="TreeGrafter"/>
</dbReference>
<evidence type="ECO:0000256" key="1">
    <source>
        <dbReference type="ARBA" id="ARBA00004397"/>
    </source>
</evidence>
<dbReference type="GO" id="GO:0008270">
    <property type="term" value="F:zinc ion binding"/>
    <property type="evidence" value="ECO:0007669"/>
    <property type="project" value="InterPro"/>
</dbReference>
<dbReference type="GO" id="GO:0005829">
    <property type="term" value="C:cytosol"/>
    <property type="evidence" value="ECO:0007669"/>
    <property type="project" value="UniProtKB-SubCell"/>
</dbReference>
<dbReference type="Proteomes" id="UP000233160">
    <property type="component" value="Unassembled WGS sequence"/>
</dbReference>
<organism evidence="15 16">
    <name type="scientific">Propithecus coquereli</name>
    <name type="common">Coquerel's sifaka</name>
    <name type="synonym">Propithecus verreauxi coquereli</name>
    <dbReference type="NCBI Taxonomy" id="379532"/>
    <lineage>
        <taxon>Eukaryota</taxon>
        <taxon>Metazoa</taxon>
        <taxon>Chordata</taxon>
        <taxon>Craniata</taxon>
        <taxon>Vertebrata</taxon>
        <taxon>Euteleostomi</taxon>
        <taxon>Mammalia</taxon>
        <taxon>Eutheria</taxon>
        <taxon>Euarchontoglires</taxon>
        <taxon>Primates</taxon>
        <taxon>Strepsirrhini</taxon>
        <taxon>Lemuriformes</taxon>
        <taxon>Indriidae</taxon>
        <taxon>Propithecus</taxon>
    </lineage>
</organism>
<dbReference type="GO" id="GO:0005789">
    <property type="term" value="C:endoplasmic reticulum membrane"/>
    <property type="evidence" value="ECO:0007669"/>
    <property type="project" value="UniProtKB-SubCell"/>
</dbReference>
<feature type="domain" description="Sec23/Sec24 trunk" evidence="14">
    <location>
        <begin position="127"/>
        <end position="269"/>
    </location>
</feature>
<dbReference type="PANTHER" id="PTHR11141:SF10">
    <property type="entry name" value="PROTEIN TRANSPORT PROTEIN SEC23B"/>
    <property type="match status" value="1"/>
</dbReference>
<dbReference type="InterPro" id="IPR036174">
    <property type="entry name" value="Znf_Sec23_Sec24_sf"/>
</dbReference>
<dbReference type="Pfam" id="PF04811">
    <property type="entry name" value="Sec23_trunk"/>
    <property type="match status" value="1"/>
</dbReference>
<dbReference type="Ensembl" id="ENSPCOT00000026480.1">
    <property type="protein sequence ID" value="ENSPCOP00000015861.1"/>
    <property type="gene ID" value="ENSPCOG00000019669.1"/>
</dbReference>
<evidence type="ECO:0000256" key="6">
    <source>
        <dbReference type="ARBA" id="ARBA00022833"/>
    </source>
</evidence>
<evidence type="ECO:0000256" key="12">
    <source>
        <dbReference type="RuleBase" id="RU365030"/>
    </source>
</evidence>
<comment type="subcellular location">
    <subcellularLocation>
        <location evidence="12">Cytoplasmic vesicle</location>
        <location evidence="12">COPII-coated vesicle membrane</location>
        <topology evidence="12">Peripheral membrane protein</topology>
        <orientation evidence="12">Cytoplasmic side</orientation>
    </subcellularLocation>
    <subcellularLocation>
        <location evidence="1 12">Endoplasmic reticulum membrane</location>
        <topology evidence="1 12">Peripheral membrane protein</topology>
        <orientation evidence="1 12">Cytoplasmic side</orientation>
    </subcellularLocation>
    <subcellularLocation>
        <location evidence="12">Cytoplasm</location>
        <location evidence="12">Cytosol</location>
    </subcellularLocation>
</comment>
<dbReference type="Gene3D" id="2.60.40.1670">
    <property type="entry name" value="beta-sandwich domain of Sec23/24"/>
    <property type="match status" value="1"/>
</dbReference>
<dbReference type="SUPFAM" id="SSF53300">
    <property type="entry name" value="vWA-like"/>
    <property type="match status" value="1"/>
</dbReference>
<dbReference type="GeneTree" id="ENSGT00390000006916"/>
<dbReference type="GO" id="GO:0005096">
    <property type="term" value="F:GTPase activator activity"/>
    <property type="evidence" value="ECO:0007669"/>
    <property type="project" value="TreeGrafter"/>
</dbReference>
<accession>A0A2K6FPD2</accession>
<evidence type="ECO:0000313" key="16">
    <source>
        <dbReference type="Proteomes" id="UP000233160"/>
    </source>
</evidence>
<dbReference type="GO" id="GO:0006886">
    <property type="term" value="P:intracellular protein transport"/>
    <property type="evidence" value="ECO:0007669"/>
    <property type="project" value="InterPro"/>
</dbReference>
<evidence type="ECO:0000256" key="7">
    <source>
        <dbReference type="ARBA" id="ARBA00022892"/>
    </source>
</evidence>
<evidence type="ECO:0000256" key="11">
    <source>
        <dbReference type="ARBA" id="ARBA00037370"/>
    </source>
</evidence>
<sequence>MATYLEFIQQNEERDGVHFSWNVWPSSRLEATRTVVPLACLLTPLKERPDLPPVQYEPVLCSRLTCKAVLNPLCQADYRTKLWARNFCFQRNQFPPAYAGISEMNQPAKLMPQFSTIEYMIERGAQSPLIFLYVVDTCLEEDDLQALKESLQMSLSLLPPDALVHELGYEGISKSYVFHGTKGLTAKQIQDMLGLTKPAMPMQQARPPQPQEHPFVSSRFLQSIHKIDMNLTDLLGEMQRGPWPVTQGKRPLRSTGVTLSIAVGLLESMVAVRLNSVCPK</sequence>
<evidence type="ECO:0000256" key="3">
    <source>
        <dbReference type="ARBA" id="ARBA00022490"/>
    </source>
</evidence>
<proteinExistence type="inferred from homology"/>
<dbReference type="SUPFAM" id="SSF81995">
    <property type="entry name" value="beta-sandwich domain of Sec23/24"/>
    <property type="match status" value="1"/>
</dbReference>
<keyword evidence="16" id="KW-1185">Reference proteome</keyword>
<reference evidence="15" key="2">
    <citation type="submission" date="2025-09" db="UniProtKB">
        <authorList>
            <consortium name="Ensembl"/>
        </authorList>
    </citation>
    <scope>IDENTIFICATION</scope>
</reference>
<dbReference type="InterPro" id="IPR006896">
    <property type="entry name" value="Sec23/24_trunk_dom"/>
</dbReference>
<comment type="function">
    <text evidence="11">Component of the coat protein complex II (COPII) which promotes the formation of transport vesicles from the endoplasmic reticulum (ER). The coat has two main functions, the physical deformation of the endoplasmic reticulum membrane into vesicles and the selection of cargo molecules for their transport to the Golgi complex.</text>
</comment>
<keyword evidence="5 12" id="KW-0256">Endoplasmic reticulum</keyword>
<name>A0A2K6FPD2_PROCO</name>
<keyword evidence="7 12" id="KW-0931">ER-Golgi transport</keyword>
<dbReference type="AlphaFoldDB" id="A0A2K6FPD2"/>
<evidence type="ECO:0000259" key="14">
    <source>
        <dbReference type="Pfam" id="PF04811"/>
    </source>
</evidence>
<evidence type="ECO:0000256" key="4">
    <source>
        <dbReference type="ARBA" id="ARBA00022723"/>
    </source>
</evidence>
<evidence type="ECO:0000313" key="15">
    <source>
        <dbReference type="Ensembl" id="ENSPCOP00000015861.1"/>
    </source>
</evidence>
<reference evidence="15" key="1">
    <citation type="submission" date="2025-08" db="UniProtKB">
        <authorList>
            <consortium name="Ensembl"/>
        </authorList>
    </citation>
    <scope>IDENTIFICATION</scope>
</reference>
<keyword evidence="6 12" id="KW-0862">Zinc</keyword>
<keyword evidence="2 12" id="KW-0813">Transport</keyword>
<evidence type="ECO:0000256" key="10">
    <source>
        <dbReference type="ARBA" id="ARBA00023329"/>
    </source>
</evidence>
<dbReference type="InterPro" id="IPR006895">
    <property type="entry name" value="Znf_Sec23_Sec24"/>
</dbReference>
<keyword evidence="8 12" id="KW-0653">Protein transport</keyword>
<evidence type="ECO:0000256" key="2">
    <source>
        <dbReference type="ARBA" id="ARBA00022448"/>
    </source>
</evidence>
<feature type="domain" description="Zinc finger Sec23/Sec24-type" evidence="13">
    <location>
        <begin position="58"/>
        <end position="98"/>
    </location>
</feature>
<evidence type="ECO:0000259" key="13">
    <source>
        <dbReference type="Pfam" id="PF04810"/>
    </source>
</evidence>
<keyword evidence="3 12" id="KW-0963">Cytoplasm</keyword>
<keyword evidence="10 12" id="KW-0968">Cytoplasmic vesicle</keyword>
<dbReference type="InterPro" id="IPR037364">
    <property type="entry name" value="Sec23"/>
</dbReference>
<evidence type="ECO:0000256" key="8">
    <source>
        <dbReference type="ARBA" id="ARBA00022927"/>
    </source>
</evidence>
<dbReference type="Pfam" id="PF04810">
    <property type="entry name" value="zf-Sec23_Sec24"/>
    <property type="match status" value="1"/>
</dbReference>
<keyword evidence="4 12" id="KW-0479">Metal-binding</keyword>
<evidence type="ECO:0000256" key="5">
    <source>
        <dbReference type="ARBA" id="ARBA00022824"/>
    </source>
</evidence>
<dbReference type="GO" id="GO:0090110">
    <property type="term" value="P:COPII-coated vesicle cargo loading"/>
    <property type="evidence" value="ECO:0007669"/>
    <property type="project" value="TreeGrafter"/>
</dbReference>